<dbReference type="STRING" id="595434.RISK_005702"/>
<dbReference type="Pfam" id="PF01882">
    <property type="entry name" value="DUF58"/>
    <property type="match status" value="1"/>
</dbReference>
<dbReference type="RefSeq" id="WP_083435132.1">
    <property type="nucleotide sequence ID" value="NZ_LECT01000044.1"/>
</dbReference>
<evidence type="ECO:0000313" key="2">
    <source>
        <dbReference type="EMBL" id="KLU02636.1"/>
    </source>
</evidence>
<dbReference type="Proteomes" id="UP000036367">
    <property type="component" value="Unassembled WGS sequence"/>
</dbReference>
<dbReference type="EMBL" id="LECT01000044">
    <property type="protein sequence ID" value="KLU02636.1"/>
    <property type="molecule type" value="Genomic_DNA"/>
</dbReference>
<dbReference type="PANTHER" id="PTHR34351">
    <property type="entry name" value="SLR1927 PROTEIN-RELATED"/>
    <property type="match status" value="1"/>
</dbReference>
<dbReference type="AlphaFoldDB" id="A0A0J1B849"/>
<gene>
    <name evidence="2" type="ORF">RISK_005702</name>
</gene>
<accession>A0A0J1B849</accession>
<dbReference type="PATRIC" id="fig|595434.4.peg.5415"/>
<reference evidence="2" key="1">
    <citation type="submission" date="2015-05" db="EMBL/GenBank/DDBJ databases">
        <title>Permanent draft genome of Rhodopirellula islandicus K833.</title>
        <authorList>
            <person name="Kizina J."/>
            <person name="Richter M."/>
            <person name="Glockner F.O."/>
            <person name="Harder J."/>
        </authorList>
    </citation>
    <scope>NUCLEOTIDE SEQUENCE [LARGE SCALE GENOMIC DNA]</scope>
    <source>
        <strain evidence="2">K833</strain>
    </source>
</reference>
<comment type="caution">
    <text evidence="2">The sequence shown here is derived from an EMBL/GenBank/DDBJ whole genome shotgun (WGS) entry which is preliminary data.</text>
</comment>
<name>A0A0J1B849_RHOIS</name>
<dbReference type="InterPro" id="IPR002881">
    <property type="entry name" value="DUF58"/>
</dbReference>
<feature type="domain" description="DUF58" evidence="1">
    <location>
        <begin position="226"/>
        <end position="366"/>
    </location>
</feature>
<organism evidence="2 3">
    <name type="scientific">Rhodopirellula islandica</name>
    <dbReference type="NCBI Taxonomy" id="595434"/>
    <lineage>
        <taxon>Bacteria</taxon>
        <taxon>Pseudomonadati</taxon>
        <taxon>Planctomycetota</taxon>
        <taxon>Planctomycetia</taxon>
        <taxon>Pirellulales</taxon>
        <taxon>Pirellulaceae</taxon>
        <taxon>Rhodopirellula</taxon>
    </lineage>
</organism>
<keyword evidence="3" id="KW-1185">Reference proteome</keyword>
<sequence>MVLQRRNTRNRLTRLGWQFMLIGMFGLLGGSLNGLNLLIVVAAMTLAVLLAQWRVSRSTIESVRVDRRVPREVFAGKPARIRYQVSNRHRLMPLWLICLSDQIMRTGADTNSTDSSSNSLPPTTTARSLHTGVGLLLPSQATSAYLDVTFEHRGRYQLGRWRVSTTAPFALSTAWRESTDEEEFVDVYPRLLPLTRSWRQLLPTKLGNVSSSAHRQGHADEVFFGLREYRRGDSRRHIHWRTTARIGDLVVRQFEQQRRLDLCFLVDAYCPVSAAESDAPHQSVETAISLAASLVVQLFGGSGSQIMLSVAGQHNETCGGGFSREALRRMLQILARLQTTNTPDLDESLGQVAKAVKHLPDLVVLSPRPLSEVLAANDSQSSLLRQWQQRGRLNWVNLSSRDAASWIAGGSSSQSPAEALHE</sequence>
<evidence type="ECO:0000313" key="3">
    <source>
        <dbReference type="Proteomes" id="UP000036367"/>
    </source>
</evidence>
<evidence type="ECO:0000259" key="1">
    <source>
        <dbReference type="Pfam" id="PF01882"/>
    </source>
</evidence>
<dbReference type="OrthoDB" id="9812729at2"/>
<proteinExistence type="predicted"/>
<dbReference type="PANTHER" id="PTHR34351:SF1">
    <property type="entry name" value="SLR1927 PROTEIN"/>
    <property type="match status" value="1"/>
</dbReference>
<protein>
    <recommendedName>
        <fullName evidence="1">DUF58 domain-containing protein</fullName>
    </recommendedName>
</protein>